<name>A0A7J7CLH9_TRIWF</name>
<organism evidence="8 9">
    <name type="scientific">Tripterygium wilfordii</name>
    <name type="common">Thunder God vine</name>
    <dbReference type="NCBI Taxonomy" id="458696"/>
    <lineage>
        <taxon>Eukaryota</taxon>
        <taxon>Viridiplantae</taxon>
        <taxon>Streptophyta</taxon>
        <taxon>Embryophyta</taxon>
        <taxon>Tracheophyta</taxon>
        <taxon>Spermatophyta</taxon>
        <taxon>Magnoliopsida</taxon>
        <taxon>eudicotyledons</taxon>
        <taxon>Gunneridae</taxon>
        <taxon>Pentapetalae</taxon>
        <taxon>rosids</taxon>
        <taxon>fabids</taxon>
        <taxon>Celastrales</taxon>
        <taxon>Celastraceae</taxon>
        <taxon>Tripterygium</taxon>
    </lineage>
</organism>
<feature type="domain" description="Zinc finger PHD-type" evidence="7">
    <location>
        <begin position="128"/>
        <end position="172"/>
    </location>
</feature>
<keyword evidence="4" id="KW-0862">Zinc</keyword>
<feature type="domain" description="Phorbol-ester/DAG-type" evidence="6">
    <location>
        <begin position="236"/>
        <end position="284"/>
    </location>
</feature>
<keyword evidence="5" id="KW-0175">Coiled coil</keyword>
<dbReference type="PANTHER" id="PTHR46288">
    <property type="entry name" value="PHORBOL-ESTER/DAG-TYPE DOMAIN-CONTAINING PROTEIN"/>
    <property type="match status" value="1"/>
</dbReference>
<evidence type="ECO:0000256" key="4">
    <source>
        <dbReference type="ARBA" id="ARBA00022833"/>
    </source>
</evidence>
<evidence type="ECO:0000313" key="9">
    <source>
        <dbReference type="Proteomes" id="UP000593562"/>
    </source>
</evidence>
<dbReference type="InParanoid" id="A0A7J7CLH9"/>
<feature type="domain" description="Zinc finger PHD-type" evidence="7">
    <location>
        <begin position="420"/>
        <end position="480"/>
    </location>
</feature>
<dbReference type="GO" id="GO:0008270">
    <property type="term" value="F:zinc ion binding"/>
    <property type="evidence" value="ECO:0007669"/>
    <property type="project" value="UniProtKB-KW"/>
</dbReference>
<evidence type="ECO:0000256" key="1">
    <source>
        <dbReference type="ARBA" id="ARBA00022723"/>
    </source>
</evidence>
<sequence length="887" mass="101862">MEIQHFHQHPLRHEHKENRQVQCQMCKDLILGPTIGCGQCDYFLHKGCADLPMEIQHLFHPLHPLTLTPDADLYCCNACGDDRSGFAFCCDECGFKIGVECALLTPTLKSEGHEHLLTPFKNSRSEGQCEACGGHCDGVFVRCVDCDVNYHVLCGVDDAVPPTVAIQGHDHHLNLTHAEIVFDKFFSREYSCNACRKRFASDDYVYCCAKCNFVLHLSCAISEVQFRERTIRHFSHQHLLTLDEGEKYDLVRCNVCNEYIRGPSYYCSKCLYYIYKKCTELPQSILHHFHPHRLTLNDYIDGVNYQCKACGDLCYGCTYCCDACEFRLDIKCALLMPTISYEGVKHLLALFDGVSHQDYWCAACGVDCEDIFVRCVKCDINFHIQCGSDPVPATIAQKSHKHHLTLTYTNDVQDLVAKNICDACKIEIYAERPFYFCIECNYIAHLRCIITEHPFHPQHSLNLYITASSSTRYVKCNACLKHFKGFSYNCVSCDFNLHVECAALRPLVKYEGHGHLLAFIKQVYEHLICQVCRSKYHGTSYLRCVDCDFNLHLLCAPLPETFKSICHMDPLTLEDCVVEDDLDEFYCDACETERDPEECVYYCALCDFSVHMSCVIFEVLLLLSGEKPNVKLRRPDRQRALEAVKKGSTLDDFIEMLTEEEKEEFIAADKSLDEEINVIREELLKSPHENVSSNLKFNSYSEKTFIRFMGERLLNDVQKGERILWNGDSQFVSIGNYKVPRNLAPILEGLFSKYGDFGAETDLGPRMKTFCLTFFASVIDNMCNIKVMDVNKILLMEWWHHCKILQNAGFKVQFAFNQINRIAYTRFAIGPELDEGGTLGELQKDISRLSRESEEVNKRFEVLKEKQKQYISSTRSMTSSLQDEYLK</sequence>
<dbReference type="InterPro" id="IPR002219">
    <property type="entry name" value="PKC_DAG/PE"/>
</dbReference>
<evidence type="ECO:0000256" key="5">
    <source>
        <dbReference type="SAM" id="Coils"/>
    </source>
</evidence>
<dbReference type="InterPro" id="IPR046349">
    <property type="entry name" value="C1-like_sf"/>
</dbReference>
<feature type="domain" description="Phorbol-ester/DAG-type" evidence="6">
    <location>
        <begin position="513"/>
        <end position="566"/>
    </location>
</feature>
<reference evidence="8 9" key="1">
    <citation type="journal article" date="2020" name="Nat. Commun.">
        <title>Genome of Tripterygium wilfordii and identification of cytochrome P450 involved in triptolide biosynthesis.</title>
        <authorList>
            <person name="Tu L."/>
            <person name="Su P."/>
            <person name="Zhang Z."/>
            <person name="Gao L."/>
            <person name="Wang J."/>
            <person name="Hu T."/>
            <person name="Zhou J."/>
            <person name="Zhang Y."/>
            <person name="Zhao Y."/>
            <person name="Liu Y."/>
            <person name="Song Y."/>
            <person name="Tong Y."/>
            <person name="Lu Y."/>
            <person name="Yang J."/>
            <person name="Xu C."/>
            <person name="Jia M."/>
            <person name="Peters R.J."/>
            <person name="Huang L."/>
            <person name="Gao W."/>
        </authorList>
    </citation>
    <scope>NUCLEOTIDE SEQUENCE [LARGE SCALE GENOMIC DNA]</scope>
    <source>
        <strain evidence="9">cv. XIE 37</strain>
        <tissue evidence="8">Leaf</tissue>
    </source>
</reference>
<keyword evidence="9" id="KW-1185">Reference proteome</keyword>
<feature type="domain" description="Zinc finger PHD-type" evidence="7">
    <location>
        <begin position="22"/>
        <end position="80"/>
    </location>
</feature>
<protein>
    <recommendedName>
        <fullName evidence="10">Cysteine/Histidine-rich C1 domain family protein</fullName>
    </recommendedName>
</protein>
<evidence type="ECO:0000259" key="6">
    <source>
        <dbReference type="SMART" id="SM00109"/>
    </source>
</evidence>
<evidence type="ECO:0000313" key="8">
    <source>
        <dbReference type="EMBL" id="KAF5734925.1"/>
    </source>
</evidence>
<dbReference type="EMBL" id="JAAARO010000015">
    <property type="protein sequence ID" value="KAF5734925.1"/>
    <property type="molecule type" value="Genomic_DNA"/>
</dbReference>
<dbReference type="InterPro" id="IPR001965">
    <property type="entry name" value="Znf_PHD"/>
</dbReference>
<dbReference type="PANTHER" id="PTHR46288:SF27">
    <property type="entry name" value="CYSTEINE_HISTIDINE-RICH C1 DOMAIN FAMILY PROTEIN"/>
    <property type="match status" value="1"/>
</dbReference>
<keyword evidence="2" id="KW-0677">Repeat</keyword>
<dbReference type="AlphaFoldDB" id="A0A7J7CLH9"/>
<evidence type="ECO:0000256" key="3">
    <source>
        <dbReference type="ARBA" id="ARBA00022771"/>
    </source>
</evidence>
<dbReference type="SMART" id="SM00249">
    <property type="entry name" value="PHD"/>
    <property type="match status" value="5"/>
</dbReference>
<dbReference type="SMART" id="SM00109">
    <property type="entry name" value="C1"/>
    <property type="match status" value="7"/>
</dbReference>
<dbReference type="InterPro" id="IPR004146">
    <property type="entry name" value="DC1"/>
</dbReference>
<comment type="caution">
    <text evidence="8">The sequence shown here is derived from an EMBL/GenBank/DDBJ whole genome shotgun (WGS) entry which is preliminary data.</text>
</comment>
<feature type="domain" description="Phorbol-ester/DAG-type" evidence="6">
    <location>
        <begin position="287"/>
        <end position="340"/>
    </location>
</feature>
<feature type="domain" description="Phorbol-ester/DAG-type" evidence="6">
    <location>
        <begin position="60"/>
        <end position="107"/>
    </location>
</feature>
<proteinExistence type="predicted"/>
<evidence type="ECO:0008006" key="10">
    <source>
        <dbReference type="Google" id="ProtNLM"/>
    </source>
</evidence>
<evidence type="ECO:0000259" key="7">
    <source>
        <dbReference type="SMART" id="SM00249"/>
    </source>
</evidence>
<feature type="domain" description="Phorbol-ester/DAG-type" evidence="6">
    <location>
        <begin position="453"/>
        <end position="507"/>
    </location>
</feature>
<dbReference type="Proteomes" id="UP000593562">
    <property type="component" value="Unassembled WGS sequence"/>
</dbReference>
<gene>
    <name evidence="8" type="ORF">HS088_TW15G00422</name>
</gene>
<feature type="domain" description="Phorbol-ester/DAG-type" evidence="6">
    <location>
        <begin position="113"/>
        <end position="154"/>
    </location>
</feature>
<feature type="coiled-coil region" evidence="5">
    <location>
        <begin position="839"/>
        <end position="866"/>
    </location>
</feature>
<dbReference type="SUPFAM" id="SSF57889">
    <property type="entry name" value="Cysteine-rich domain"/>
    <property type="match status" value="6"/>
</dbReference>
<feature type="domain" description="Zinc finger PHD-type" evidence="7">
    <location>
        <begin position="191"/>
        <end position="257"/>
    </location>
</feature>
<feature type="domain" description="Zinc finger PHD-type" evidence="7">
    <location>
        <begin position="528"/>
        <end position="591"/>
    </location>
</feature>
<keyword evidence="1" id="KW-0479">Metal-binding</keyword>
<accession>A0A7J7CLH9</accession>
<evidence type="ECO:0000256" key="2">
    <source>
        <dbReference type="ARBA" id="ARBA00022737"/>
    </source>
</evidence>
<dbReference type="Pfam" id="PF03107">
    <property type="entry name" value="C1_2"/>
    <property type="match status" value="6"/>
</dbReference>
<feature type="domain" description="Phorbol-ester/DAG-type" evidence="6">
    <location>
        <begin position="13"/>
        <end position="54"/>
    </location>
</feature>
<keyword evidence="3" id="KW-0863">Zinc-finger</keyword>